<sequence length="1307" mass="135332">MAYSEDVRAMGGGGPPSPYDSDFDPAARRVENLNASLLGPAASAVKRGASAASYEEPQNRSFSINNSQLHRLNDSDSSLELTGTFTTSEEVRITPAMAAAVSAPRDAAAAGAGGGGGVGNGGAGDLSRPAAGGAGEAEPSVGDADVDDSMDLNESSELESTLHGASIRDAASPAPDPKRLSSGSLLSVVDDVEEFEEEVLSQASGETQTTPEGGEGPEKEQRVLSPPPAPGADQEKDQRVLSPPPATGGDQDHGSAGRSWVPSLAFGQGENARLATVVEEMSPNSLLSSDQSHAQSRRWESLGGASADSTFELQADIMDSMSELMGPATGRPAPASKGAPPPPPPPATAVEPKKRRESVGGRTGTSSTAAGAEPRKRRDSVGGRFATVGAPQDAGGVRRQRQSAGGPPPPPPPTSPTVELSGALEGYMGDEGGGHRRRQSSVSGGAAAAPLGSPTVELSGALQGYMGDAGADAGGQRRLSSAFAGAAAGVAHGGGQRMRRRQSSVGGVAPASPTVELSAELMGYANDLAAGAPASESAAGGVGKARSPSLGPLSPAPASTPAGKLSAEGKARRAGVPEEEEEEGEEGGENRNTAIGTAVAVASPPPAVAVADAVEAQPAAGEGTTAVEVAAAPVPVPGRPPVTQLPPRRRRASVSAAPSQQQLQGGMIAAGSGGGPKRRASLQEMMKQARCSSFATGDGGVGVKTQSDGQRESAAGRLRRRLSSVGSVHSGREMAAAAAAAAEPEVQSSEEAVDGAEDESMRLEDGAEGEATTEELMEDATEDDDLTENFAPLRMGMEDLIKFAAPEGVDRERRWATRSMVVPLKGTLSRDRLRDMPDELVYAIAGALDDAAIEMEEWAEGKKTHAVNCGEMAWKYHSQVPILGEIDRVIAEGEESSAANGDLASRVRGLAAQINAGMERQIGAWEVTVLTRIADEATKVLSKVSQSREALVKRGDELEDLMSHADLAEKAIAEEIRQEEQRASVRSQIAKTAERTKEVQADVCGLEEELAALELRQQAVAAKKAALLEGKARREERAKAAAKRSASVVRLMELEAKSIGFEKEALEMKEKLDVQLGLRLWCQPITLLPDKVMVAFAAPHDWALKHQLKFVVDETSAASGTCTMVRGPKPEKRGVLSKKGGMATVGDMNSASGRLSRLIFEGEGGIFGGAEGMAVAGLAWVKTVADMRTEVQNAEWFVSRAYSLLQEVHDLEKKYACTVTVVENDGASAAVAVLCVEVANWRSKQKLVRLRFGLSTSFACLVGAPLVEVDIGSLEVSVVDEAIRKAGGDRAGLMSITKGVEAAAACM</sequence>
<feature type="compositionally biased region" description="Polar residues" evidence="1">
    <location>
        <begin position="282"/>
        <end position="294"/>
    </location>
</feature>
<feature type="compositionally biased region" description="Polar residues" evidence="1">
    <location>
        <begin position="59"/>
        <end position="83"/>
    </location>
</feature>
<feature type="compositionally biased region" description="Low complexity" evidence="1">
    <location>
        <begin position="180"/>
        <end position="189"/>
    </location>
</feature>
<proteinExistence type="predicted"/>
<feature type="compositionally biased region" description="Acidic residues" evidence="1">
    <location>
        <begin position="577"/>
        <end position="587"/>
    </location>
</feature>
<evidence type="ECO:0000313" key="2">
    <source>
        <dbReference type="EMBL" id="CBJ48559.1"/>
    </source>
</evidence>
<feature type="compositionally biased region" description="Acidic residues" evidence="1">
    <location>
        <begin position="190"/>
        <end position="199"/>
    </location>
</feature>
<evidence type="ECO:0000313" key="3">
    <source>
        <dbReference type="Proteomes" id="UP000002630"/>
    </source>
</evidence>
<feature type="region of interest" description="Disordered" evidence="1">
    <location>
        <begin position="46"/>
        <end position="83"/>
    </location>
</feature>
<keyword evidence="3" id="KW-1185">Reference proteome</keyword>
<dbReference type="OrthoDB" id="10596587at2759"/>
<name>D7FTI1_ECTSI</name>
<dbReference type="Proteomes" id="UP000002630">
    <property type="component" value="Linkage Group LG11"/>
</dbReference>
<feature type="compositionally biased region" description="Acidic residues" evidence="1">
    <location>
        <begin position="144"/>
        <end position="157"/>
    </location>
</feature>
<feature type="region of interest" description="Disordered" evidence="1">
    <location>
        <begin position="1"/>
        <end position="25"/>
    </location>
</feature>
<feature type="compositionally biased region" description="Pro residues" evidence="1">
    <location>
        <begin position="634"/>
        <end position="644"/>
    </location>
</feature>
<feature type="compositionally biased region" description="Low complexity" evidence="1">
    <location>
        <begin position="653"/>
        <end position="670"/>
    </location>
</feature>
<feature type="region of interest" description="Disordered" evidence="1">
    <location>
        <begin position="630"/>
        <end position="783"/>
    </location>
</feature>
<dbReference type="InParanoid" id="D7FTI1"/>
<feature type="compositionally biased region" description="Low complexity" evidence="1">
    <location>
        <begin position="440"/>
        <end position="453"/>
    </location>
</feature>
<evidence type="ECO:0008006" key="4">
    <source>
        <dbReference type="Google" id="ProtNLM"/>
    </source>
</evidence>
<feature type="compositionally biased region" description="Low complexity" evidence="1">
    <location>
        <begin position="534"/>
        <end position="563"/>
    </location>
</feature>
<organism evidence="2 3">
    <name type="scientific">Ectocarpus siliculosus</name>
    <name type="common">Brown alga</name>
    <name type="synonym">Conferva siliculosa</name>
    <dbReference type="NCBI Taxonomy" id="2880"/>
    <lineage>
        <taxon>Eukaryota</taxon>
        <taxon>Sar</taxon>
        <taxon>Stramenopiles</taxon>
        <taxon>Ochrophyta</taxon>
        <taxon>PX clade</taxon>
        <taxon>Phaeophyceae</taxon>
        <taxon>Ectocarpales</taxon>
        <taxon>Ectocarpaceae</taxon>
        <taxon>Ectocarpus</taxon>
    </lineage>
</organism>
<dbReference type="OMA" id="INAGMER"/>
<reference evidence="2 3" key="1">
    <citation type="journal article" date="2010" name="Nature">
        <title>The Ectocarpus genome and the independent evolution of multicellularity in brown algae.</title>
        <authorList>
            <person name="Cock J.M."/>
            <person name="Sterck L."/>
            <person name="Rouze P."/>
            <person name="Scornet D."/>
            <person name="Allen A.E."/>
            <person name="Amoutzias G."/>
            <person name="Anthouard V."/>
            <person name="Artiguenave F."/>
            <person name="Aury J.M."/>
            <person name="Badger J.H."/>
            <person name="Beszteri B."/>
            <person name="Billiau K."/>
            <person name="Bonnet E."/>
            <person name="Bothwell J.H."/>
            <person name="Bowler C."/>
            <person name="Boyen C."/>
            <person name="Brownlee C."/>
            <person name="Carrano C.J."/>
            <person name="Charrier B."/>
            <person name="Cho G.Y."/>
            <person name="Coelho S.M."/>
            <person name="Collen J."/>
            <person name="Corre E."/>
            <person name="Da Silva C."/>
            <person name="Delage L."/>
            <person name="Delaroque N."/>
            <person name="Dittami S.M."/>
            <person name="Doulbeau S."/>
            <person name="Elias M."/>
            <person name="Farnham G."/>
            <person name="Gachon C.M."/>
            <person name="Gschloessl B."/>
            <person name="Heesch S."/>
            <person name="Jabbari K."/>
            <person name="Jubin C."/>
            <person name="Kawai H."/>
            <person name="Kimura K."/>
            <person name="Kloareg B."/>
            <person name="Kupper F.C."/>
            <person name="Lang D."/>
            <person name="Le Bail A."/>
            <person name="Leblanc C."/>
            <person name="Lerouge P."/>
            <person name="Lohr M."/>
            <person name="Lopez P.J."/>
            <person name="Martens C."/>
            <person name="Maumus F."/>
            <person name="Michel G."/>
            <person name="Miranda-Saavedra D."/>
            <person name="Morales J."/>
            <person name="Moreau H."/>
            <person name="Motomura T."/>
            <person name="Nagasato C."/>
            <person name="Napoli C.A."/>
            <person name="Nelson D.R."/>
            <person name="Nyvall-Collen P."/>
            <person name="Peters A.F."/>
            <person name="Pommier C."/>
            <person name="Potin P."/>
            <person name="Poulain J."/>
            <person name="Quesneville H."/>
            <person name="Read B."/>
            <person name="Rensing S.A."/>
            <person name="Ritter A."/>
            <person name="Rousvoal S."/>
            <person name="Samanta M."/>
            <person name="Samson G."/>
            <person name="Schroeder D.C."/>
            <person name="Segurens B."/>
            <person name="Strittmatter M."/>
            <person name="Tonon T."/>
            <person name="Tregear J.W."/>
            <person name="Valentin K."/>
            <person name="von Dassow P."/>
            <person name="Yamagishi T."/>
            <person name="Van de Peer Y."/>
            <person name="Wincker P."/>
        </authorList>
    </citation>
    <scope>NUCLEOTIDE SEQUENCE [LARGE SCALE GENOMIC DNA]</scope>
    <source>
        <strain evidence="3">Ec32 / CCAP1310/4</strain>
    </source>
</reference>
<protein>
    <recommendedName>
        <fullName evidence="4">Spc7 kinetochore protein domain-containing protein</fullName>
    </recommendedName>
</protein>
<gene>
    <name evidence="2" type="ORF">Esi_0025_0128</name>
</gene>
<dbReference type="EMBL" id="FN649736">
    <property type="protein sequence ID" value="CBJ48559.1"/>
    <property type="molecule type" value="Genomic_DNA"/>
</dbReference>
<feature type="compositionally biased region" description="Pro residues" evidence="1">
    <location>
        <begin position="406"/>
        <end position="415"/>
    </location>
</feature>
<feature type="region of interest" description="Disordered" evidence="1">
    <location>
        <begin position="490"/>
        <end position="511"/>
    </location>
</feature>
<feature type="compositionally biased region" description="Low complexity" evidence="1">
    <location>
        <begin position="723"/>
        <end position="742"/>
    </location>
</feature>
<feature type="compositionally biased region" description="Low complexity" evidence="1">
    <location>
        <begin position="101"/>
        <end position="110"/>
    </location>
</feature>
<evidence type="ECO:0000256" key="1">
    <source>
        <dbReference type="SAM" id="MobiDB-lite"/>
    </source>
</evidence>
<feature type="compositionally biased region" description="Acidic residues" evidence="1">
    <location>
        <begin position="766"/>
        <end position="783"/>
    </location>
</feature>
<dbReference type="EMBL" id="FN648431">
    <property type="protein sequence ID" value="CBJ48559.1"/>
    <property type="molecule type" value="Genomic_DNA"/>
</dbReference>
<accession>D7FTI1</accession>
<feature type="compositionally biased region" description="Gly residues" evidence="1">
    <location>
        <begin position="111"/>
        <end position="124"/>
    </location>
</feature>
<feature type="region of interest" description="Disordered" evidence="1">
    <location>
        <begin position="534"/>
        <end position="598"/>
    </location>
</feature>
<feature type="region of interest" description="Disordered" evidence="1">
    <location>
        <begin position="101"/>
        <end position="454"/>
    </location>
</feature>